<dbReference type="InterPro" id="IPR022441">
    <property type="entry name" value="Para_beta_helix_rpt-2"/>
</dbReference>
<evidence type="ECO:0000256" key="4">
    <source>
        <dbReference type="SAM" id="MobiDB-lite"/>
    </source>
</evidence>
<gene>
    <name evidence="6" type="ORF">OGM63_01560</name>
</gene>
<dbReference type="SMART" id="SM00710">
    <property type="entry name" value="PbH1"/>
    <property type="match status" value="6"/>
</dbReference>
<protein>
    <submittedName>
        <fullName evidence="6">DUF1565 domain-containing protein</fullName>
    </submittedName>
</protein>
<dbReference type="PANTHER" id="PTHR22990">
    <property type="entry name" value="F-BOX ONLY PROTEIN"/>
    <property type="match status" value="1"/>
</dbReference>
<dbReference type="InterPro" id="IPR011459">
    <property type="entry name" value="DUF1565"/>
</dbReference>
<evidence type="ECO:0000256" key="2">
    <source>
        <dbReference type="ARBA" id="ARBA00022737"/>
    </source>
</evidence>
<dbReference type="InterPro" id="IPR011050">
    <property type="entry name" value="Pectin_lyase_fold/virulence"/>
</dbReference>
<dbReference type="Pfam" id="PF07602">
    <property type="entry name" value="DUF1565"/>
    <property type="match status" value="1"/>
</dbReference>
<evidence type="ECO:0000313" key="6">
    <source>
        <dbReference type="EMBL" id="MCV3212225.1"/>
    </source>
</evidence>
<dbReference type="Proteomes" id="UP001526143">
    <property type="component" value="Unassembled WGS sequence"/>
</dbReference>
<dbReference type="InterPro" id="IPR006626">
    <property type="entry name" value="PbH1"/>
</dbReference>
<comment type="pathway">
    <text evidence="1">Protein modification; protein ubiquitination.</text>
</comment>
<dbReference type="Gene3D" id="2.160.20.10">
    <property type="entry name" value="Single-stranded right-handed beta-helix, Pectin lyase-like"/>
    <property type="match status" value="1"/>
</dbReference>
<dbReference type="PANTHER" id="PTHR22990:SF15">
    <property type="entry name" value="F-BOX ONLY PROTEIN 10"/>
    <property type="match status" value="1"/>
</dbReference>
<keyword evidence="2" id="KW-0677">Repeat</keyword>
<name>A0ABT3ASZ3_9CYAN</name>
<feature type="region of interest" description="Disordered" evidence="4">
    <location>
        <begin position="379"/>
        <end position="420"/>
    </location>
</feature>
<feature type="compositionally biased region" description="Polar residues" evidence="4">
    <location>
        <begin position="379"/>
        <end position="391"/>
    </location>
</feature>
<comment type="caution">
    <text evidence="6">The sequence shown here is derived from an EMBL/GenBank/DDBJ whole genome shotgun (WGS) entry which is preliminary data.</text>
</comment>
<feature type="domain" description="DUF1565" evidence="5">
    <location>
        <begin position="94"/>
        <end position="361"/>
    </location>
</feature>
<evidence type="ECO:0000259" key="5">
    <source>
        <dbReference type="Pfam" id="PF07602"/>
    </source>
</evidence>
<dbReference type="SUPFAM" id="SSF51126">
    <property type="entry name" value="Pectin lyase-like"/>
    <property type="match status" value="1"/>
</dbReference>
<proteinExistence type="predicted"/>
<evidence type="ECO:0000313" key="7">
    <source>
        <dbReference type="Proteomes" id="UP001526143"/>
    </source>
</evidence>
<evidence type="ECO:0000256" key="1">
    <source>
        <dbReference type="ARBA" id="ARBA00004906"/>
    </source>
</evidence>
<organism evidence="6 7">
    <name type="scientific">Plectonema radiosum NIES-515</name>
    <dbReference type="NCBI Taxonomy" id="2986073"/>
    <lineage>
        <taxon>Bacteria</taxon>
        <taxon>Bacillati</taxon>
        <taxon>Cyanobacteriota</taxon>
        <taxon>Cyanophyceae</taxon>
        <taxon>Oscillatoriophycideae</taxon>
        <taxon>Oscillatoriales</taxon>
        <taxon>Microcoleaceae</taxon>
        <taxon>Plectonema</taxon>
    </lineage>
</organism>
<accession>A0ABT3ASZ3</accession>
<keyword evidence="7" id="KW-1185">Reference proteome</keyword>
<dbReference type="EMBL" id="JAOWRF010000017">
    <property type="protein sequence ID" value="MCV3212225.1"/>
    <property type="molecule type" value="Genomic_DNA"/>
</dbReference>
<keyword evidence="3" id="KW-0833">Ubl conjugation pathway</keyword>
<dbReference type="RefSeq" id="WP_263743741.1">
    <property type="nucleotide sequence ID" value="NZ_JAOWRF010000017.1"/>
</dbReference>
<dbReference type="InterPro" id="IPR051550">
    <property type="entry name" value="SCF-Subunits/Alg-Epimerases"/>
</dbReference>
<dbReference type="NCBIfam" id="TIGR03804">
    <property type="entry name" value="para_beta_helix"/>
    <property type="match status" value="2"/>
</dbReference>
<dbReference type="InterPro" id="IPR012334">
    <property type="entry name" value="Pectin_lyas_fold"/>
</dbReference>
<sequence>MISPLVFPNYRKADMLPPKAIAFDYKPDSCLKLAILLVVRSSILCFTLSVGVVTTALLGIADTAIAQPSAPNQMPMGEKTMSQVNVLFVNPSVGNDKLGNGGERAPLKTITQALQQAKPNTVIMLSIGTYSTQTGEVFPLILKTGVSIQGDSRNLGRDLEIQGGGDYLSRSFGGQNATIVGANQARLTGVTVTNPNRRGYGLWIESSNPIIVENTFTGSTQDGISVNGNSAPSISKNYFYRNGANGITINGNSHPEVRENVFEQTGFGINIAKNATPMIVGNQIKNNRAGIVVQANARPIIRNNVIEGSKEDGLVAIASAMPDLGNASEAGGNQFRNNARYDINALAAKQVITAVGNNLERDRIAGKIDMQDGSAIASLPNNLAPPTSANREITFDAPGVSETPKLKPSSPRPNIPWGRLNPQLLPLQSINSPLSVASTNQQQPISKLAAFPTPSSLPGYRESVSAPSTIATNAVMPQLNYVRVDPNTIEFNAPQLEATSVSDTPNVSAPENPTTMYRGQSPLSMGVSQTGLRYRVIVEIANQSEQERVRSIVPGAFATIWQGRGVMQAGIFSSRYNANEVLKLLNRNGLRGVISPTN</sequence>
<reference evidence="6 7" key="1">
    <citation type="submission" date="2022-10" db="EMBL/GenBank/DDBJ databases">
        <title>Identification of biosynthetic pathway for the production of the potent trypsin inhibitor radiosumin.</title>
        <authorList>
            <person name="Fewer D.P."/>
            <person name="Delbaje E."/>
            <person name="Ouyang X."/>
            <person name="Agostino P.D."/>
            <person name="Wahlsten M."/>
            <person name="Jokela J."/>
            <person name="Permi P."/>
            <person name="Haapaniemi E."/>
            <person name="Koistinen H."/>
        </authorList>
    </citation>
    <scope>NUCLEOTIDE SEQUENCE [LARGE SCALE GENOMIC DNA]</scope>
    <source>
        <strain evidence="6 7">NIES-515</strain>
    </source>
</reference>
<evidence type="ECO:0000256" key="3">
    <source>
        <dbReference type="ARBA" id="ARBA00022786"/>
    </source>
</evidence>